<name>X1BDX5_9ZZZZ</name>
<dbReference type="EMBL" id="BART01024888">
    <property type="protein sequence ID" value="GAG94134.1"/>
    <property type="molecule type" value="Genomic_DNA"/>
</dbReference>
<reference evidence="1" key="1">
    <citation type="journal article" date="2014" name="Front. Microbiol.">
        <title>High frequency of phylogenetically diverse reductive dehalogenase-homologous genes in deep subseafloor sedimentary metagenomes.</title>
        <authorList>
            <person name="Kawai M."/>
            <person name="Futagami T."/>
            <person name="Toyoda A."/>
            <person name="Takaki Y."/>
            <person name="Nishi S."/>
            <person name="Hori S."/>
            <person name="Arai W."/>
            <person name="Tsubouchi T."/>
            <person name="Morono Y."/>
            <person name="Uchiyama I."/>
            <person name="Ito T."/>
            <person name="Fujiyama A."/>
            <person name="Inagaki F."/>
            <person name="Takami H."/>
        </authorList>
    </citation>
    <scope>NUCLEOTIDE SEQUENCE</scope>
    <source>
        <strain evidence="1">Expedition CK06-06</strain>
    </source>
</reference>
<sequence length="109" mass="11554">YVGQFIYMSDIGSATVSNWMGLMLGLEIDNAPTTDSAFIRVYSHGTEAVGSVLFMANSGGTPITNLLDFEGGVSPVFVGDCTTTGSVASAFKIKCQVVDTTYYIPLYST</sequence>
<proteinExistence type="predicted"/>
<dbReference type="AlphaFoldDB" id="X1BDX5"/>
<protein>
    <submittedName>
        <fullName evidence="1">Uncharacterized protein</fullName>
    </submittedName>
</protein>
<accession>X1BDX5</accession>
<comment type="caution">
    <text evidence="1">The sequence shown here is derived from an EMBL/GenBank/DDBJ whole genome shotgun (WGS) entry which is preliminary data.</text>
</comment>
<evidence type="ECO:0000313" key="1">
    <source>
        <dbReference type="EMBL" id="GAG94134.1"/>
    </source>
</evidence>
<organism evidence="1">
    <name type="scientific">marine sediment metagenome</name>
    <dbReference type="NCBI Taxonomy" id="412755"/>
    <lineage>
        <taxon>unclassified sequences</taxon>
        <taxon>metagenomes</taxon>
        <taxon>ecological metagenomes</taxon>
    </lineage>
</organism>
<feature type="non-terminal residue" evidence="1">
    <location>
        <position position="1"/>
    </location>
</feature>
<gene>
    <name evidence="1" type="ORF">S01H4_44809</name>
</gene>